<reference evidence="2 3" key="2">
    <citation type="journal article" date="2016" name="Int. J. Syst. Evol. Microbiol.">
        <title>Bacillus gobiensis sp. nov., isolated from a soil sample.</title>
        <authorList>
            <person name="Liu B."/>
            <person name="Liu G.H."/>
            <person name="Cetin S."/>
            <person name="Schumann P."/>
            <person name="Pan Z.Z."/>
            <person name="Chen Q.Q."/>
        </authorList>
    </citation>
    <scope>NUCLEOTIDE SEQUENCE [LARGE SCALE GENOMIC DNA]</scope>
    <source>
        <strain evidence="2 3">FJAT-4402</strain>
    </source>
</reference>
<keyword evidence="1" id="KW-0472">Membrane</keyword>
<feature type="transmembrane region" description="Helical" evidence="1">
    <location>
        <begin position="134"/>
        <end position="164"/>
    </location>
</feature>
<protein>
    <submittedName>
        <fullName evidence="2">Tryptophan transporter</fullName>
    </submittedName>
</protein>
<feature type="transmembrane region" description="Helical" evidence="1">
    <location>
        <begin position="6"/>
        <end position="27"/>
    </location>
</feature>
<proteinExistence type="predicted"/>
<organism evidence="2 3">
    <name type="scientific">Bacillus gobiensis</name>
    <dbReference type="NCBI Taxonomy" id="1441095"/>
    <lineage>
        <taxon>Bacteria</taxon>
        <taxon>Bacillati</taxon>
        <taxon>Bacillota</taxon>
        <taxon>Bacilli</taxon>
        <taxon>Bacillales</taxon>
        <taxon>Bacillaceae</taxon>
        <taxon>Bacillus</taxon>
    </lineage>
</organism>
<dbReference type="Proteomes" id="UP000067625">
    <property type="component" value="Chromosome"/>
</dbReference>
<evidence type="ECO:0000313" key="3">
    <source>
        <dbReference type="Proteomes" id="UP000067625"/>
    </source>
</evidence>
<dbReference type="AlphaFoldDB" id="A0A0M4FHP0"/>
<sequence length="174" mass="18540">MKTIELIIMALFIGIGAALHVVVPPIFGMKPDMMLVMMFMGILLFPKIQNVIVIGLVTGFISGLTTLFPAGFIPNVIDKSVTALVFFAMLMMVKKYKDNKITAPVLTSVGTLVSGTVFLTSALLIVGLPGNAGFIGFFVAVVLPAILINTVAAVIVYPIVLSIIKRSRSIQSAK</sequence>
<dbReference type="OrthoDB" id="2243651at2"/>
<name>A0A0M4FHP0_9BACI</name>
<accession>A0A0M4FHP0</accession>
<dbReference type="PATRIC" id="fig|1441095.3.peg.594"/>
<evidence type="ECO:0000313" key="2">
    <source>
        <dbReference type="EMBL" id="ALC80617.1"/>
    </source>
</evidence>
<dbReference type="RefSeq" id="WP_053602357.1">
    <property type="nucleotide sequence ID" value="NZ_CP012600.1"/>
</dbReference>
<dbReference type="Pfam" id="PF17099">
    <property type="entry name" value="TrpP"/>
    <property type="match status" value="1"/>
</dbReference>
<reference evidence="3" key="1">
    <citation type="submission" date="2015-08" db="EMBL/GenBank/DDBJ databases">
        <title>Genome sequencing project for genomic taxonomy and phylogenomics of Bacillus-like bacteria.</title>
        <authorList>
            <person name="Liu B."/>
            <person name="Wang J."/>
            <person name="Zhu Y."/>
            <person name="Liu G."/>
            <person name="Chen Q."/>
            <person name="Chen Z."/>
            <person name="Lan J."/>
            <person name="Che J."/>
            <person name="Ge C."/>
            <person name="Shi H."/>
            <person name="Pan Z."/>
            <person name="Liu X."/>
        </authorList>
    </citation>
    <scope>NUCLEOTIDE SEQUENCE [LARGE SCALE GENOMIC DNA]</scope>
    <source>
        <strain evidence="3">FJAT-4402</strain>
    </source>
</reference>
<keyword evidence="3" id="KW-1185">Reference proteome</keyword>
<evidence type="ECO:0000256" key="1">
    <source>
        <dbReference type="SAM" id="Phobius"/>
    </source>
</evidence>
<dbReference type="STRING" id="1441095.AM592_02735"/>
<keyword evidence="1" id="KW-1133">Transmembrane helix</keyword>
<feature type="transmembrane region" description="Helical" evidence="1">
    <location>
        <begin position="105"/>
        <end position="128"/>
    </location>
</feature>
<keyword evidence="1" id="KW-0812">Transmembrane</keyword>
<gene>
    <name evidence="2" type="ORF">AM592_02735</name>
</gene>
<dbReference type="EMBL" id="CP012600">
    <property type="protein sequence ID" value="ALC80617.1"/>
    <property type="molecule type" value="Genomic_DNA"/>
</dbReference>
<dbReference type="InterPro" id="IPR031360">
    <property type="entry name" value="TrpP"/>
</dbReference>
<feature type="transmembrane region" description="Helical" evidence="1">
    <location>
        <begin position="48"/>
        <end position="70"/>
    </location>
</feature>